<organism evidence="2 3">
    <name type="scientific">Paraburkholderia domus</name>
    <dbReference type="NCBI Taxonomy" id="2793075"/>
    <lineage>
        <taxon>Bacteria</taxon>
        <taxon>Pseudomonadati</taxon>
        <taxon>Pseudomonadota</taxon>
        <taxon>Betaproteobacteria</taxon>
        <taxon>Burkholderiales</taxon>
        <taxon>Burkholderiaceae</taxon>
        <taxon>Paraburkholderia</taxon>
    </lineage>
</organism>
<dbReference type="AlphaFoldDB" id="A0A9N8N7I0"/>
<keyword evidence="3" id="KW-1185">Reference proteome</keyword>
<dbReference type="EMBL" id="CAJNAS010000016">
    <property type="protein sequence ID" value="CAE6934331.1"/>
    <property type="molecule type" value="Genomic_DNA"/>
</dbReference>
<name>A0A9N8N7I0_9BURK</name>
<comment type="caution">
    <text evidence="2">The sequence shown here is derived from an EMBL/GenBank/DDBJ whole genome shotgun (WGS) entry which is preliminary data.</text>
</comment>
<reference evidence="2" key="1">
    <citation type="submission" date="2021-02" db="EMBL/GenBank/DDBJ databases">
        <authorList>
            <person name="Vanwijnsberghe S."/>
        </authorList>
    </citation>
    <scope>NUCLEOTIDE SEQUENCE</scope>
    <source>
        <strain evidence="2">R-70211</strain>
    </source>
</reference>
<proteinExistence type="predicted"/>
<dbReference type="InterPro" id="IPR046909">
    <property type="entry name" value="cREC_REC"/>
</dbReference>
<protein>
    <recommendedName>
        <fullName evidence="1">Cyclic-phosphate processing Receiver domain-containing protein</fullName>
    </recommendedName>
</protein>
<evidence type="ECO:0000313" key="3">
    <source>
        <dbReference type="Proteomes" id="UP000675121"/>
    </source>
</evidence>
<feature type="domain" description="Cyclic-phosphate processing Receiver" evidence="1">
    <location>
        <begin position="2"/>
        <end position="70"/>
    </location>
</feature>
<accession>A0A9N8N7I0</accession>
<evidence type="ECO:0000259" key="1">
    <source>
        <dbReference type="Pfam" id="PF20274"/>
    </source>
</evidence>
<sequence>MAIAIIEANGCPAEISFDHDLGGDDTAMPVVKRLIELDLDAAGAYIPPDFHFSVHSANPVGRENIRALLAQYLVVRLESDHKRDT</sequence>
<gene>
    <name evidence="2" type="ORF">R70211_05299</name>
</gene>
<evidence type="ECO:0000313" key="2">
    <source>
        <dbReference type="EMBL" id="CAE6934331.1"/>
    </source>
</evidence>
<dbReference type="Proteomes" id="UP000675121">
    <property type="component" value="Unassembled WGS sequence"/>
</dbReference>
<dbReference type="Pfam" id="PF20274">
    <property type="entry name" value="cREC_REC"/>
    <property type="match status" value="1"/>
</dbReference>